<reference evidence="2 3" key="2">
    <citation type="submission" date="2009-02" db="EMBL/GenBank/DDBJ databases">
        <title>Draft genome sequence of Clostridium methylpentosum (DSM 5476).</title>
        <authorList>
            <person name="Sudarsanam P."/>
            <person name="Ley R."/>
            <person name="Guruge J."/>
            <person name="Turnbaugh P.J."/>
            <person name="Mahowald M."/>
            <person name="Liep D."/>
            <person name="Gordon J."/>
        </authorList>
    </citation>
    <scope>NUCLEOTIDE SEQUENCE [LARGE SCALE GENOMIC DNA]</scope>
    <source>
        <strain evidence="2 3">DSM 5476</strain>
    </source>
</reference>
<proteinExistence type="predicted"/>
<evidence type="ECO:0000259" key="1">
    <source>
        <dbReference type="SMART" id="SM01043"/>
    </source>
</evidence>
<reference evidence="2 3" key="1">
    <citation type="submission" date="2009-01" db="EMBL/GenBank/DDBJ databases">
        <authorList>
            <person name="Fulton L."/>
            <person name="Clifton S."/>
            <person name="Fulton B."/>
            <person name="Xu J."/>
            <person name="Minx P."/>
            <person name="Pepin K.H."/>
            <person name="Johnson M."/>
            <person name="Bhonagiri V."/>
            <person name="Nash W.E."/>
            <person name="Mardis E.R."/>
            <person name="Wilson R.K."/>
        </authorList>
    </citation>
    <scope>NUCLEOTIDE SEQUENCE [LARGE SCALE GENOMIC DNA]</scope>
    <source>
        <strain evidence="2 3">DSM 5476</strain>
    </source>
</reference>
<dbReference type="InterPro" id="IPR011990">
    <property type="entry name" value="TPR-like_helical_dom_sf"/>
</dbReference>
<dbReference type="PANTHER" id="PTHR35807">
    <property type="entry name" value="TRANSCRIPTIONAL REGULATOR REDD-RELATED"/>
    <property type="match status" value="1"/>
</dbReference>
<comment type="caution">
    <text evidence="2">The sequence shown here is derived from an EMBL/GenBank/DDBJ whole genome shotgun (WGS) entry which is preliminary data.</text>
</comment>
<dbReference type="Gene3D" id="1.10.10.10">
    <property type="entry name" value="Winged helix-like DNA-binding domain superfamily/Winged helix DNA-binding domain"/>
    <property type="match status" value="1"/>
</dbReference>
<sequence>MNMTMHTVASEKNGVIQVQMLGGFAIRYGDKTLTESGGRTKKVWTLIEFLLANRGKDISQEKLIETLWADEECANPLNALKNLVYRARTTLKSLVDKGEKPVDFIKFERNTYAWNMQLACEVDAEHFEQLVREAEQSEITTQQRIDKYNEALGLYQGQFLPKSSFMDWVVVKDAFYSTLFNSCVSGLVKLLLQKNEYENAIRLCEYSNTINPYEEEIHQLLMVAYAKTGQQKKLTEHYQHVTELFYNEFGIGLLPETVSLYKSIVKVMHNVELDLIAIKDDLRETSENEGAFYCDYDIFKHIYRLQARSVRRTGYPAHIALITFTDLQGDIPKPEVIRQVMADFKKCITGSLRKGDVVSSYSSTQIVLMLPITTYEDGKKVINRVITNFEKTTVHLDIKISSVLSQVDPVESNR</sequence>
<dbReference type="Proteomes" id="UP000003340">
    <property type="component" value="Unassembled WGS sequence"/>
</dbReference>
<dbReference type="SUPFAM" id="SSF46894">
    <property type="entry name" value="C-terminal effector domain of the bipartite response regulators"/>
    <property type="match status" value="1"/>
</dbReference>
<evidence type="ECO:0000313" key="2">
    <source>
        <dbReference type="EMBL" id="EEG30423.1"/>
    </source>
</evidence>
<name>C0EDL6_9FIRM</name>
<dbReference type="GO" id="GO:0006355">
    <property type="term" value="P:regulation of DNA-templated transcription"/>
    <property type="evidence" value="ECO:0007669"/>
    <property type="project" value="InterPro"/>
</dbReference>
<dbReference type="InterPro" id="IPR051677">
    <property type="entry name" value="AfsR-DnrI-RedD_regulator"/>
</dbReference>
<dbReference type="Pfam" id="PF03704">
    <property type="entry name" value="BTAD"/>
    <property type="match status" value="1"/>
</dbReference>
<accession>C0EDL6</accession>
<feature type="domain" description="Bacterial transcriptional activator" evidence="1">
    <location>
        <begin position="122"/>
        <end position="265"/>
    </location>
</feature>
<dbReference type="EMBL" id="ACEC01000064">
    <property type="protein sequence ID" value="EEG30423.1"/>
    <property type="molecule type" value="Genomic_DNA"/>
</dbReference>
<dbReference type="GO" id="GO:0003677">
    <property type="term" value="F:DNA binding"/>
    <property type="evidence" value="ECO:0007669"/>
    <property type="project" value="InterPro"/>
</dbReference>
<dbReference type="SUPFAM" id="SSF48452">
    <property type="entry name" value="TPR-like"/>
    <property type="match status" value="1"/>
</dbReference>
<keyword evidence="3" id="KW-1185">Reference proteome</keyword>
<protein>
    <submittedName>
        <fullName evidence="2">Bacterial transcriptional activator domain protein</fullName>
    </submittedName>
</protein>
<dbReference type="HOGENOM" id="CLU_054920_0_0_9"/>
<dbReference type="eggNOG" id="COG3629">
    <property type="taxonomic scope" value="Bacteria"/>
</dbReference>
<dbReference type="InterPro" id="IPR005158">
    <property type="entry name" value="BTAD"/>
</dbReference>
<dbReference type="InterPro" id="IPR016032">
    <property type="entry name" value="Sig_transdc_resp-reg_C-effctor"/>
</dbReference>
<dbReference type="InterPro" id="IPR036388">
    <property type="entry name" value="WH-like_DNA-bd_sf"/>
</dbReference>
<dbReference type="AlphaFoldDB" id="C0EDL6"/>
<dbReference type="STRING" id="537013.CLOSTMETH_01944"/>
<evidence type="ECO:0000313" key="3">
    <source>
        <dbReference type="Proteomes" id="UP000003340"/>
    </source>
</evidence>
<dbReference type="Gene3D" id="1.25.40.10">
    <property type="entry name" value="Tetratricopeptide repeat domain"/>
    <property type="match status" value="1"/>
</dbReference>
<dbReference type="SMART" id="SM01043">
    <property type="entry name" value="BTAD"/>
    <property type="match status" value="1"/>
</dbReference>
<gene>
    <name evidence="2" type="ORF">CLOSTMETH_01944</name>
</gene>
<organism evidence="2 3">
    <name type="scientific">[Clostridium] methylpentosum DSM 5476</name>
    <dbReference type="NCBI Taxonomy" id="537013"/>
    <lineage>
        <taxon>Bacteria</taxon>
        <taxon>Bacillati</taxon>
        <taxon>Bacillota</taxon>
        <taxon>Clostridia</taxon>
        <taxon>Eubacteriales</taxon>
        <taxon>Oscillospiraceae</taxon>
        <taxon>Oscillospiraceae incertae sedis</taxon>
    </lineage>
</organism>